<evidence type="ECO:0000313" key="2">
    <source>
        <dbReference type="Proteomes" id="UP000095746"/>
    </source>
</evidence>
<protein>
    <submittedName>
        <fullName evidence="1">Uncharacterized protein</fullName>
    </submittedName>
</protein>
<proteinExistence type="predicted"/>
<dbReference type="Proteomes" id="UP000095746">
    <property type="component" value="Unassembled WGS sequence"/>
</dbReference>
<dbReference type="EMBL" id="CYZT01000173">
    <property type="protein sequence ID" value="CUO79845.1"/>
    <property type="molecule type" value="Genomic_DNA"/>
</dbReference>
<gene>
    <name evidence="1" type="ORF">ERS852411_02179</name>
</gene>
<accession>A0A174I448</accession>
<name>A0A174I448_FLAPL</name>
<organism evidence="1 2">
    <name type="scientific">Flavonifractor plautii</name>
    <name type="common">Fusobacterium plautii</name>
    <dbReference type="NCBI Taxonomy" id="292800"/>
    <lineage>
        <taxon>Bacteria</taxon>
        <taxon>Bacillati</taxon>
        <taxon>Bacillota</taxon>
        <taxon>Clostridia</taxon>
        <taxon>Eubacteriales</taxon>
        <taxon>Oscillospiraceae</taxon>
        <taxon>Flavonifractor</taxon>
    </lineage>
</organism>
<evidence type="ECO:0000313" key="1">
    <source>
        <dbReference type="EMBL" id="CUO79845.1"/>
    </source>
</evidence>
<sequence length="50" mass="5503">MSSSVHTRPAAIPRMMGFVTIPLRAFFNAARLRPLCWGLVRESTVTAATL</sequence>
<dbReference type="AlphaFoldDB" id="A0A174I448"/>
<reference evidence="1 2" key="1">
    <citation type="submission" date="2015-09" db="EMBL/GenBank/DDBJ databases">
        <authorList>
            <consortium name="Pathogen Informatics"/>
        </authorList>
    </citation>
    <scope>NUCLEOTIDE SEQUENCE [LARGE SCALE GENOMIC DNA]</scope>
    <source>
        <strain evidence="1 2">2789STDY5608854</strain>
    </source>
</reference>